<evidence type="ECO:0000313" key="1">
    <source>
        <dbReference type="EMBL" id="KAF6471660.1"/>
    </source>
</evidence>
<name>A0A7J8HHW4_MOLMO</name>
<proteinExistence type="predicted"/>
<organism evidence="1 2">
    <name type="scientific">Molossus molossus</name>
    <name type="common">Pallas' mastiff bat</name>
    <name type="synonym">Vespertilio molossus</name>
    <dbReference type="NCBI Taxonomy" id="27622"/>
    <lineage>
        <taxon>Eukaryota</taxon>
        <taxon>Metazoa</taxon>
        <taxon>Chordata</taxon>
        <taxon>Craniata</taxon>
        <taxon>Vertebrata</taxon>
        <taxon>Euteleostomi</taxon>
        <taxon>Mammalia</taxon>
        <taxon>Eutheria</taxon>
        <taxon>Laurasiatheria</taxon>
        <taxon>Chiroptera</taxon>
        <taxon>Yangochiroptera</taxon>
        <taxon>Molossidae</taxon>
        <taxon>Molossus</taxon>
    </lineage>
</organism>
<accession>A0A7J8HHW4</accession>
<dbReference type="InParanoid" id="A0A7J8HHW4"/>
<dbReference type="AlphaFoldDB" id="A0A7J8HHW4"/>
<keyword evidence="2" id="KW-1185">Reference proteome</keyword>
<protein>
    <submittedName>
        <fullName evidence="1">Uncharacterized protein</fullName>
    </submittedName>
</protein>
<gene>
    <name evidence="1" type="ORF">HJG59_011032</name>
</gene>
<reference evidence="1 2" key="1">
    <citation type="journal article" date="2020" name="Nature">
        <title>Six reference-quality genomes reveal evolution of bat adaptations.</title>
        <authorList>
            <person name="Jebb D."/>
            <person name="Huang Z."/>
            <person name="Pippel M."/>
            <person name="Hughes G.M."/>
            <person name="Lavrichenko K."/>
            <person name="Devanna P."/>
            <person name="Winkler S."/>
            <person name="Jermiin L.S."/>
            <person name="Skirmuntt E.C."/>
            <person name="Katzourakis A."/>
            <person name="Burkitt-Gray L."/>
            <person name="Ray D.A."/>
            <person name="Sullivan K.A.M."/>
            <person name="Roscito J.G."/>
            <person name="Kirilenko B.M."/>
            <person name="Davalos L.M."/>
            <person name="Corthals A.P."/>
            <person name="Power M.L."/>
            <person name="Jones G."/>
            <person name="Ransome R.D."/>
            <person name="Dechmann D.K.N."/>
            <person name="Locatelli A.G."/>
            <person name="Puechmaille S.J."/>
            <person name="Fedrigo O."/>
            <person name="Jarvis E.D."/>
            <person name="Hiller M."/>
            <person name="Vernes S.C."/>
            <person name="Myers E.W."/>
            <person name="Teeling E.C."/>
        </authorList>
    </citation>
    <scope>NUCLEOTIDE SEQUENCE [LARGE SCALE GENOMIC DNA]</scope>
    <source>
        <strain evidence="1">MMolMol1</strain>
        <tissue evidence="1">Muscle</tissue>
    </source>
</reference>
<dbReference type="EMBL" id="JACASF010000006">
    <property type="protein sequence ID" value="KAF6471660.1"/>
    <property type="molecule type" value="Genomic_DNA"/>
</dbReference>
<sequence>MGIGGLPQNHSPLDVLIASTTNHVPLPDHRVVCEPHRIMLFPEKTKEKKGSEKSSTINFTVYPKETSSKFKKWMAYLKLQSAVFPNGNKASRTQFSYFKKKVNFHLCSPKPEIAKTHTHQKLWLLLSTCKTYKFLRRAPSVPRN</sequence>
<dbReference type="Proteomes" id="UP000550707">
    <property type="component" value="Unassembled WGS sequence"/>
</dbReference>
<comment type="caution">
    <text evidence="1">The sequence shown here is derived from an EMBL/GenBank/DDBJ whole genome shotgun (WGS) entry which is preliminary data.</text>
</comment>
<evidence type="ECO:0000313" key="2">
    <source>
        <dbReference type="Proteomes" id="UP000550707"/>
    </source>
</evidence>